<evidence type="ECO:0000313" key="1">
    <source>
        <dbReference type="EMBL" id="GHF05128.1"/>
    </source>
</evidence>
<proteinExistence type="predicted"/>
<gene>
    <name evidence="1" type="ORF">GCM10011600_02010</name>
</gene>
<accession>A0A8J3GMN9</accession>
<dbReference type="Proteomes" id="UP000617531">
    <property type="component" value="Unassembled WGS sequence"/>
</dbReference>
<evidence type="ECO:0008006" key="3">
    <source>
        <dbReference type="Google" id="ProtNLM"/>
    </source>
</evidence>
<comment type="caution">
    <text evidence="1">The sequence shown here is derived from an EMBL/GenBank/DDBJ whole genome shotgun (WGS) entry which is preliminary data.</text>
</comment>
<dbReference type="RefSeq" id="WP_191281528.1">
    <property type="nucleotide sequence ID" value="NZ_BNAI01000001.1"/>
</dbReference>
<keyword evidence="2" id="KW-1185">Reference proteome</keyword>
<evidence type="ECO:0000313" key="2">
    <source>
        <dbReference type="Proteomes" id="UP000617531"/>
    </source>
</evidence>
<dbReference type="EMBL" id="BNAI01000001">
    <property type="protein sequence ID" value="GHF05128.1"/>
    <property type="molecule type" value="Genomic_DNA"/>
</dbReference>
<reference evidence="1" key="2">
    <citation type="submission" date="2020-09" db="EMBL/GenBank/DDBJ databases">
        <authorList>
            <person name="Sun Q."/>
            <person name="Zhou Y."/>
        </authorList>
    </citation>
    <scope>NUCLEOTIDE SEQUENCE</scope>
    <source>
        <strain evidence="1">CGMCC 1.16548</strain>
    </source>
</reference>
<name>A0A8J3GMN9_9MICO</name>
<organism evidence="1 2">
    <name type="scientific">Pseudolysinimonas yzui</name>
    <dbReference type="NCBI Taxonomy" id="2708254"/>
    <lineage>
        <taxon>Bacteria</taxon>
        <taxon>Bacillati</taxon>
        <taxon>Actinomycetota</taxon>
        <taxon>Actinomycetes</taxon>
        <taxon>Micrococcales</taxon>
        <taxon>Microbacteriaceae</taxon>
        <taxon>Pseudolysinimonas</taxon>
    </lineage>
</organism>
<dbReference type="AlphaFoldDB" id="A0A8J3GMN9"/>
<sequence>MTTTLRRRRAGRIANWLALPVAILLSGATIGTASYAAFSATTSTPTNNWATGTVALSDDDSATALFTATNLAPGSTGTRCIAVTSTGSLASAVRLYGTGATTTNALSSHITLTITQGTGGSFAGGCVGFTPLVSGAAVYTGSLANFGTTATNYATGLGSWAPTGTAAETRVFQFVYTVDAGAPNTTQGGTAALGFTWEAQNS</sequence>
<reference evidence="1" key="1">
    <citation type="journal article" date="2014" name="Int. J. Syst. Evol. Microbiol.">
        <title>Complete genome sequence of Corynebacterium casei LMG S-19264T (=DSM 44701T), isolated from a smear-ripened cheese.</title>
        <authorList>
            <consortium name="US DOE Joint Genome Institute (JGI-PGF)"/>
            <person name="Walter F."/>
            <person name="Albersmeier A."/>
            <person name="Kalinowski J."/>
            <person name="Ruckert C."/>
        </authorList>
    </citation>
    <scope>NUCLEOTIDE SEQUENCE</scope>
    <source>
        <strain evidence="1">CGMCC 1.16548</strain>
    </source>
</reference>
<protein>
    <recommendedName>
        <fullName evidence="3">Camelysin metallo-endopeptidase</fullName>
    </recommendedName>
</protein>